<keyword evidence="4" id="KW-1015">Disulfide bond</keyword>
<dbReference type="Pfam" id="PF13015">
    <property type="entry name" value="PRKCSH_1"/>
    <property type="match status" value="1"/>
</dbReference>
<dbReference type="InterPro" id="IPR039794">
    <property type="entry name" value="Gtb1-like"/>
</dbReference>
<keyword evidence="5" id="KW-0175">Coiled coil</keyword>
<dbReference type="PROSITE" id="PS51914">
    <property type="entry name" value="MRH"/>
    <property type="match status" value="1"/>
</dbReference>
<dbReference type="FunCoup" id="A0A1Y2H3W3">
    <property type="interactions" value="778"/>
</dbReference>
<protein>
    <recommendedName>
        <fullName evidence="1">Glucosidase 2 subunit beta</fullName>
    </recommendedName>
</protein>
<feature type="region of interest" description="Disordered" evidence="6">
    <location>
        <begin position="539"/>
        <end position="583"/>
    </location>
</feature>
<comment type="caution">
    <text evidence="9">The sequence shown here is derived from an EMBL/GenBank/DDBJ whole genome shotgun (WGS) entry which is preliminary data.</text>
</comment>
<organism evidence="9 10">
    <name type="scientific">Lobosporangium transversale</name>
    <dbReference type="NCBI Taxonomy" id="64571"/>
    <lineage>
        <taxon>Eukaryota</taxon>
        <taxon>Fungi</taxon>
        <taxon>Fungi incertae sedis</taxon>
        <taxon>Mucoromycota</taxon>
        <taxon>Mortierellomycotina</taxon>
        <taxon>Mortierellomycetes</taxon>
        <taxon>Mortierellales</taxon>
        <taxon>Mortierellaceae</taxon>
        <taxon>Lobosporangium</taxon>
    </lineage>
</organism>
<dbReference type="InterPro" id="IPR036607">
    <property type="entry name" value="PRKCSH"/>
</dbReference>
<feature type="domain" description="MRH" evidence="8">
    <location>
        <begin position="433"/>
        <end position="531"/>
    </location>
</feature>
<dbReference type="InParanoid" id="A0A1Y2H3W3"/>
<dbReference type="InterPro" id="IPR044865">
    <property type="entry name" value="MRH_dom"/>
</dbReference>
<dbReference type="PANTHER" id="PTHR12630">
    <property type="entry name" value="N-LINKED OLIGOSACCHARIDE PROCESSING"/>
    <property type="match status" value="1"/>
</dbReference>
<evidence type="ECO:0000256" key="2">
    <source>
        <dbReference type="ARBA" id="ARBA00022729"/>
    </source>
</evidence>
<dbReference type="InterPro" id="IPR009011">
    <property type="entry name" value="Man6P_isomerase_rcpt-bd_dom_sf"/>
</dbReference>
<dbReference type="EMBL" id="MCFF01000001">
    <property type="protein sequence ID" value="ORZ28681.1"/>
    <property type="molecule type" value="Genomic_DNA"/>
</dbReference>
<dbReference type="Pfam" id="PF12999">
    <property type="entry name" value="PRKCSH-like"/>
    <property type="match status" value="1"/>
</dbReference>
<name>A0A1Y2H3W3_9FUNG</name>
<evidence type="ECO:0000256" key="7">
    <source>
        <dbReference type="SAM" id="SignalP"/>
    </source>
</evidence>
<dbReference type="STRING" id="64571.A0A1Y2H3W3"/>
<dbReference type="RefSeq" id="XP_021886354.1">
    <property type="nucleotide sequence ID" value="XM_022022379.1"/>
</dbReference>
<feature type="chain" id="PRO_5010988850" description="Glucosidase 2 subunit beta" evidence="7">
    <location>
        <begin position="23"/>
        <end position="583"/>
    </location>
</feature>
<keyword evidence="3" id="KW-0256">Endoplasmic reticulum</keyword>
<dbReference type="GO" id="GO:0006491">
    <property type="term" value="P:N-glycan processing"/>
    <property type="evidence" value="ECO:0007669"/>
    <property type="project" value="TreeGrafter"/>
</dbReference>
<feature type="signal peptide" evidence="7">
    <location>
        <begin position="1"/>
        <end position="22"/>
    </location>
</feature>
<keyword evidence="10" id="KW-1185">Reference proteome</keyword>
<evidence type="ECO:0000313" key="10">
    <source>
        <dbReference type="Proteomes" id="UP000193648"/>
    </source>
</evidence>
<dbReference type="AlphaFoldDB" id="A0A1Y2H3W3"/>
<evidence type="ECO:0000256" key="1">
    <source>
        <dbReference type="ARBA" id="ARBA00022387"/>
    </source>
</evidence>
<evidence type="ECO:0000259" key="8">
    <source>
        <dbReference type="PROSITE" id="PS51914"/>
    </source>
</evidence>
<accession>A0A1Y2H3W3</accession>
<feature type="compositionally biased region" description="Basic and acidic residues" evidence="6">
    <location>
        <begin position="559"/>
        <end position="583"/>
    </location>
</feature>
<dbReference type="GeneID" id="33564223"/>
<sequence>MRTSVCLPAFITLALSVAIAKATVEPIRGVSPSNADRYVPDKNGQWKCQDGLKTIPFSAINDDYCDCQDGSDEPGTSACGTWPFYCKNIGHVGNEIKSSRVNDGVCDPECCDGSDESDGQIHCPNICEEVGTRAREEQERIQKIRRNGSRLRRQYIQRGKNIKQKMMKDLRDLKSKTKQLENQTAAAKKKLEAANEKQEAYFEGSKKEREATRKTQLVSFIKEQKVRLKRAHESRELLFNTLKTLKENHNKNYHDLIVKDTVAGFDEYITGQGEDWMSTIYAGDKDGDNDNNSDEVAIEGSSDSHFKALVEETNIILREIGSLFDLLDSMRLDYNKEYNDEAVLAAVKVTEDFEAIWNLDRQEFKGEEPLEIPEEEQGDTPEALRLKEEVTLAQEEYDTVSNEEREVSERITDIEKKMKMDFGPDETFAELLDQCFEYKDIEYIYSICLYGGAHQKSSTTTSLGTFAAWDTETDVPYTVQHYTRGDKCWNGPERSVRFEMNCGETNEIISVSEPAKCEYLIKFQTPAVCSLLADDDADIDDQTKGANEAPVVAAPGSVKNKDSKNSLNTHKDSKDGPKAHDEL</sequence>
<evidence type="ECO:0000256" key="5">
    <source>
        <dbReference type="SAM" id="Coils"/>
    </source>
</evidence>
<dbReference type="GO" id="GO:0017177">
    <property type="term" value="C:glucosidase II complex"/>
    <property type="evidence" value="ECO:0007669"/>
    <property type="project" value="TreeGrafter"/>
</dbReference>
<reference evidence="9 10" key="1">
    <citation type="submission" date="2016-07" db="EMBL/GenBank/DDBJ databases">
        <title>Pervasive Adenine N6-methylation of Active Genes in Fungi.</title>
        <authorList>
            <consortium name="DOE Joint Genome Institute"/>
            <person name="Mondo S.J."/>
            <person name="Dannebaum R.O."/>
            <person name="Kuo R.C."/>
            <person name="Labutti K."/>
            <person name="Haridas S."/>
            <person name="Kuo A."/>
            <person name="Salamov A."/>
            <person name="Ahrendt S.R."/>
            <person name="Lipzen A."/>
            <person name="Sullivan W."/>
            <person name="Andreopoulos W.B."/>
            <person name="Clum A."/>
            <person name="Lindquist E."/>
            <person name="Daum C."/>
            <person name="Ramamoorthy G.K."/>
            <person name="Gryganskyi A."/>
            <person name="Culley D."/>
            <person name="Magnuson J.K."/>
            <person name="James T.Y."/>
            <person name="O'Malley M.A."/>
            <person name="Stajich J.E."/>
            <person name="Spatafora J.W."/>
            <person name="Visel A."/>
            <person name="Grigoriev I.V."/>
        </authorList>
    </citation>
    <scope>NUCLEOTIDE SEQUENCE [LARGE SCALE GENOMIC DNA]</scope>
    <source>
        <strain evidence="9 10">NRRL 3116</strain>
    </source>
</reference>
<dbReference type="InterPro" id="IPR028146">
    <property type="entry name" value="PRKCSH_N"/>
</dbReference>
<evidence type="ECO:0000256" key="4">
    <source>
        <dbReference type="ARBA" id="ARBA00023157"/>
    </source>
</evidence>
<dbReference type="Proteomes" id="UP000193648">
    <property type="component" value="Unassembled WGS sequence"/>
</dbReference>
<evidence type="ECO:0000313" key="9">
    <source>
        <dbReference type="EMBL" id="ORZ28681.1"/>
    </source>
</evidence>
<dbReference type="PANTHER" id="PTHR12630:SF1">
    <property type="entry name" value="GLUCOSIDASE 2 SUBUNIT BETA"/>
    <property type="match status" value="1"/>
</dbReference>
<dbReference type="OrthoDB" id="28322at2759"/>
<proteinExistence type="predicted"/>
<dbReference type="Gene3D" id="2.70.130.10">
    <property type="entry name" value="Mannose-6-phosphate receptor binding domain"/>
    <property type="match status" value="1"/>
</dbReference>
<evidence type="ECO:0000256" key="3">
    <source>
        <dbReference type="ARBA" id="ARBA00022824"/>
    </source>
</evidence>
<dbReference type="InterPro" id="IPR036055">
    <property type="entry name" value="LDL_receptor-like_sf"/>
</dbReference>
<gene>
    <name evidence="9" type="ORF">BCR41DRAFT_343889</name>
</gene>
<keyword evidence="2 7" id="KW-0732">Signal</keyword>
<feature type="coiled-coil region" evidence="5">
    <location>
        <begin position="127"/>
        <end position="197"/>
    </location>
</feature>
<dbReference type="SUPFAM" id="SSF50911">
    <property type="entry name" value="Mannose 6-phosphate receptor domain"/>
    <property type="match status" value="1"/>
</dbReference>
<dbReference type="SUPFAM" id="SSF57424">
    <property type="entry name" value="LDL receptor-like module"/>
    <property type="match status" value="1"/>
</dbReference>
<evidence type="ECO:0000256" key="6">
    <source>
        <dbReference type="SAM" id="MobiDB-lite"/>
    </source>
</evidence>